<name>A0A0M3UEM9_9PSED</name>
<comment type="caution">
    <text evidence="8">The sequence shown here is derived from an EMBL/GenBank/DDBJ whole genome shotgun (WGS) entry which is preliminary data.</text>
</comment>
<protein>
    <submittedName>
        <fullName evidence="8">Hemolysin D</fullName>
    </submittedName>
</protein>
<feature type="domain" description="ALG44 helical loop" evidence="4">
    <location>
        <begin position="232"/>
        <end position="258"/>
    </location>
</feature>
<dbReference type="EMBL" id="MPJC01000019">
    <property type="protein sequence ID" value="OKA18372.1"/>
    <property type="molecule type" value="Genomic_DNA"/>
</dbReference>
<dbReference type="AlphaFoldDB" id="A0A0M3UEM9"/>
<dbReference type="Pfam" id="PF25965">
    <property type="entry name" value="Beta-barrel_ALG44"/>
    <property type="match status" value="1"/>
</dbReference>
<feature type="domain" description="ALG44 beta-barrel" evidence="6">
    <location>
        <begin position="298"/>
        <end position="377"/>
    </location>
</feature>
<comment type="subcellular location">
    <subcellularLocation>
        <location evidence="1">Cell envelope</location>
    </subcellularLocation>
</comment>
<proteinExistence type="predicted"/>
<dbReference type="OrthoDB" id="5912905at2"/>
<evidence type="ECO:0000256" key="2">
    <source>
        <dbReference type="SAM" id="Phobius"/>
    </source>
</evidence>
<dbReference type="Pfam" id="PF25964">
    <property type="entry name" value="BSH_ALG44"/>
    <property type="match status" value="1"/>
</dbReference>
<keyword evidence="2" id="KW-1133">Transmembrane helix</keyword>
<dbReference type="GO" id="GO:0030313">
    <property type="term" value="C:cell envelope"/>
    <property type="evidence" value="ECO:0007669"/>
    <property type="project" value="UniProtKB-SubCell"/>
</dbReference>
<dbReference type="GO" id="GO:0035438">
    <property type="term" value="F:cyclic-di-GMP binding"/>
    <property type="evidence" value="ECO:0007669"/>
    <property type="project" value="InterPro"/>
</dbReference>
<accession>A0A0M3UEM9</accession>
<reference evidence="8 9" key="1">
    <citation type="submission" date="2016-11" db="EMBL/GenBank/DDBJ databases">
        <title>Draft genome of Pseudomonas versuta A4R1.12.</title>
        <authorList>
            <person name="See-Too W.-S."/>
        </authorList>
    </citation>
    <scope>NUCLEOTIDE SEQUENCE [LARGE SCALE GENOMIC DNA]</scope>
    <source>
        <strain evidence="8 9">A4R1.12</strain>
    </source>
</reference>
<dbReference type="InterPro" id="IPR058835">
    <property type="entry name" value="BSH_ALG44"/>
</dbReference>
<dbReference type="PANTHER" id="PTHR30386:SF19">
    <property type="entry name" value="MULTIDRUG EXPORT PROTEIN EMRA-RELATED"/>
    <property type="match status" value="1"/>
</dbReference>
<feature type="transmembrane region" description="Helical" evidence="2">
    <location>
        <begin position="159"/>
        <end position="178"/>
    </location>
</feature>
<dbReference type="InterPro" id="IPR058834">
    <property type="entry name" value="Beta-barrel_ALG44"/>
</dbReference>
<evidence type="ECO:0000313" key="10">
    <source>
        <dbReference type="Proteomes" id="UP000186677"/>
    </source>
</evidence>
<dbReference type="Pfam" id="PF07238">
    <property type="entry name" value="PilZ"/>
    <property type="match status" value="1"/>
</dbReference>
<dbReference type="Proteomes" id="UP000186677">
    <property type="component" value="Unassembled WGS sequence"/>
</dbReference>
<dbReference type="Proteomes" id="UP000185990">
    <property type="component" value="Unassembled WGS sequence"/>
</dbReference>
<dbReference type="SUPFAM" id="SSF141371">
    <property type="entry name" value="PilZ domain-like"/>
    <property type="match status" value="1"/>
</dbReference>
<evidence type="ECO:0000259" key="5">
    <source>
        <dbReference type="Pfam" id="PF25964"/>
    </source>
</evidence>
<dbReference type="PANTHER" id="PTHR30386">
    <property type="entry name" value="MEMBRANE FUSION SUBUNIT OF EMRAB-TOLC MULTIDRUG EFFLUX PUMP"/>
    <property type="match status" value="1"/>
</dbReference>
<evidence type="ECO:0000313" key="8">
    <source>
        <dbReference type="EMBL" id="OKA23720.1"/>
    </source>
</evidence>
<dbReference type="InterPro" id="IPR009875">
    <property type="entry name" value="PilZ_domain"/>
</dbReference>
<feature type="domain" description="PilZ" evidence="3">
    <location>
        <begin position="16"/>
        <end position="116"/>
    </location>
</feature>
<dbReference type="RefSeq" id="WP_060694958.1">
    <property type="nucleotide sequence ID" value="NZ_CP012676.1"/>
</dbReference>
<gene>
    <name evidence="7" type="ORF">BOH73_20385</name>
    <name evidence="8" type="ORF">BOH74_10495</name>
</gene>
<dbReference type="InterPro" id="IPR058833">
    <property type="entry name" value="Hl_ALG44"/>
</dbReference>
<evidence type="ECO:0000259" key="6">
    <source>
        <dbReference type="Pfam" id="PF25965"/>
    </source>
</evidence>
<dbReference type="EMBL" id="MPJD01000018">
    <property type="protein sequence ID" value="OKA23720.1"/>
    <property type="molecule type" value="Genomic_DNA"/>
</dbReference>
<dbReference type="Gene3D" id="2.40.10.220">
    <property type="entry name" value="predicted glycosyltransferase like domains"/>
    <property type="match status" value="1"/>
</dbReference>
<feature type="domain" description="ALG44 barrel-sandwich hybrid" evidence="5">
    <location>
        <begin position="201"/>
        <end position="295"/>
    </location>
</feature>
<evidence type="ECO:0000259" key="4">
    <source>
        <dbReference type="Pfam" id="PF25891"/>
    </source>
</evidence>
<sequence length="389" mass="41928">MNTQVNANVVHESEAQRQHARVKIPAKLRFFGADRTPMEVKLIDLSAGGLSFNAANQPFKVGDVIKGRLQFVIDNLGLTMDVDLLVRNADRQTGRVGCQFQNLDLQDIATLRHLITSHLSGDIVTMGEVLATLQRDNFTKARKVKDGGSGMSPFGRFKAVTFSAGIFVVGLLAFGFVAKSVYGLYFVTHAQSALVSVQGLNITMPRDGTVQSLIKDDQLAANGAPLATFSTSMLDVLKGHLDENQLQPENIETLFGKQMTGTLTSPCDCVVAEQLVANGQYASKGDVIFKLVPRNSEADVAARFSYRQFGNVLPGTRVNFQVAGEDAVRSGKIISSTSLDSDNLSSDIRVQIKPDAPLDSALTGRPVEVSSDRGPSLNWLIDKAMAAGL</sequence>
<accession>A0A1Q4KD33</accession>
<keyword evidence="2" id="KW-0472">Membrane</keyword>
<keyword evidence="10" id="KW-1185">Reference proteome</keyword>
<reference evidence="7 10" key="2">
    <citation type="submission" date="2016-11" db="EMBL/GenBank/DDBJ databases">
        <title>Draft genome of Pseudomonas versuta A4R1.5.</title>
        <authorList>
            <person name="See-Too W.-S."/>
        </authorList>
    </citation>
    <scope>NUCLEOTIDE SEQUENCE [LARGE SCALE GENOMIC DNA]</scope>
    <source>
        <strain evidence="7 10">A4R1.5</strain>
    </source>
</reference>
<dbReference type="InterPro" id="IPR050739">
    <property type="entry name" value="MFP"/>
</dbReference>
<evidence type="ECO:0000313" key="9">
    <source>
        <dbReference type="Proteomes" id="UP000185990"/>
    </source>
</evidence>
<evidence type="ECO:0000313" key="7">
    <source>
        <dbReference type="EMBL" id="OKA18372.1"/>
    </source>
</evidence>
<keyword evidence="2" id="KW-0812">Transmembrane</keyword>
<dbReference type="Gene3D" id="2.40.50.100">
    <property type="match status" value="1"/>
</dbReference>
<evidence type="ECO:0000256" key="1">
    <source>
        <dbReference type="ARBA" id="ARBA00004196"/>
    </source>
</evidence>
<dbReference type="Pfam" id="PF25891">
    <property type="entry name" value="Hl_ALG44"/>
    <property type="match status" value="1"/>
</dbReference>
<evidence type="ECO:0000259" key="3">
    <source>
        <dbReference type="Pfam" id="PF07238"/>
    </source>
</evidence>
<organism evidence="8 9">
    <name type="scientific">Pseudomonas versuta</name>
    <dbReference type="NCBI Taxonomy" id="1788301"/>
    <lineage>
        <taxon>Bacteria</taxon>
        <taxon>Pseudomonadati</taxon>
        <taxon>Pseudomonadota</taxon>
        <taxon>Gammaproteobacteria</taxon>
        <taxon>Pseudomonadales</taxon>
        <taxon>Pseudomonadaceae</taxon>
        <taxon>Pseudomonas</taxon>
    </lineage>
</organism>
<dbReference type="KEGG" id="ppsy:AOC04_15740"/>